<evidence type="ECO:0000313" key="1">
    <source>
        <dbReference type="EMBL" id="KAJ7220575.1"/>
    </source>
</evidence>
<dbReference type="AlphaFoldDB" id="A0AAD6YKJ4"/>
<accession>A0AAD6YKJ4</accession>
<dbReference type="Proteomes" id="UP001219525">
    <property type="component" value="Unassembled WGS sequence"/>
</dbReference>
<feature type="non-terminal residue" evidence="1">
    <location>
        <position position="1"/>
    </location>
</feature>
<gene>
    <name evidence="1" type="ORF">GGX14DRAFT_331268</name>
</gene>
<sequence>ASVCSPPSEALGTILYDGPYDPEFGGGANLHPHQNFTVTIPSSASESPGKAKLGVAHVAL</sequence>
<feature type="non-terminal residue" evidence="1">
    <location>
        <position position="60"/>
    </location>
</feature>
<protein>
    <submittedName>
        <fullName evidence="1">Uncharacterized protein</fullName>
    </submittedName>
</protein>
<name>A0AAD6YKJ4_9AGAR</name>
<evidence type="ECO:0000313" key="2">
    <source>
        <dbReference type="Proteomes" id="UP001219525"/>
    </source>
</evidence>
<proteinExistence type="predicted"/>
<dbReference type="EMBL" id="JARJCW010000009">
    <property type="protein sequence ID" value="KAJ7220575.1"/>
    <property type="molecule type" value="Genomic_DNA"/>
</dbReference>
<organism evidence="1 2">
    <name type="scientific">Mycena pura</name>
    <dbReference type="NCBI Taxonomy" id="153505"/>
    <lineage>
        <taxon>Eukaryota</taxon>
        <taxon>Fungi</taxon>
        <taxon>Dikarya</taxon>
        <taxon>Basidiomycota</taxon>
        <taxon>Agaricomycotina</taxon>
        <taxon>Agaricomycetes</taxon>
        <taxon>Agaricomycetidae</taxon>
        <taxon>Agaricales</taxon>
        <taxon>Marasmiineae</taxon>
        <taxon>Mycenaceae</taxon>
        <taxon>Mycena</taxon>
    </lineage>
</organism>
<comment type="caution">
    <text evidence="1">The sequence shown here is derived from an EMBL/GenBank/DDBJ whole genome shotgun (WGS) entry which is preliminary data.</text>
</comment>
<reference evidence="1" key="1">
    <citation type="submission" date="2023-03" db="EMBL/GenBank/DDBJ databases">
        <title>Massive genome expansion in bonnet fungi (Mycena s.s.) driven by repeated elements and novel gene families across ecological guilds.</title>
        <authorList>
            <consortium name="Lawrence Berkeley National Laboratory"/>
            <person name="Harder C.B."/>
            <person name="Miyauchi S."/>
            <person name="Viragh M."/>
            <person name="Kuo A."/>
            <person name="Thoen E."/>
            <person name="Andreopoulos B."/>
            <person name="Lu D."/>
            <person name="Skrede I."/>
            <person name="Drula E."/>
            <person name="Henrissat B."/>
            <person name="Morin E."/>
            <person name="Kohler A."/>
            <person name="Barry K."/>
            <person name="LaButti K."/>
            <person name="Morin E."/>
            <person name="Salamov A."/>
            <person name="Lipzen A."/>
            <person name="Mereny Z."/>
            <person name="Hegedus B."/>
            <person name="Baldrian P."/>
            <person name="Stursova M."/>
            <person name="Weitz H."/>
            <person name="Taylor A."/>
            <person name="Grigoriev I.V."/>
            <person name="Nagy L.G."/>
            <person name="Martin F."/>
            <person name="Kauserud H."/>
        </authorList>
    </citation>
    <scope>NUCLEOTIDE SEQUENCE</scope>
    <source>
        <strain evidence="1">9144</strain>
    </source>
</reference>
<keyword evidence="2" id="KW-1185">Reference proteome</keyword>